<dbReference type="OrthoDB" id="9784009at2"/>
<keyword evidence="1" id="KW-0732">Signal</keyword>
<dbReference type="InterPro" id="IPR001763">
    <property type="entry name" value="Rhodanese-like_dom"/>
</dbReference>
<organism evidence="3 4">
    <name type="scientific">Denitromonas halophila</name>
    <dbReference type="NCBI Taxonomy" id="1629404"/>
    <lineage>
        <taxon>Bacteria</taxon>
        <taxon>Pseudomonadati</taxon>
        <taxon>Pseudomonadota</taxon>
        <taxon>Betaproteobacteria</taxon>
        <taxon>Rhodocyclales</taxon>
        <taxon>Zoogloeaceae</taxon>
        <taxon>Denitromonas</taxon>
    </lineage>
</organism>
<dbReference type="Pfam" id="PF00581">
    <property type="entry name" value="Rhodanese"/>
    <property type="match status" value="1"/>
</dbReference>
<dbReference type="CDD" id="cd00158">
    <property type="entry name" value="RHOD"/>
    <property type="match status" value="1"/>
</dbReference>
<dbReference type="InterPro" id="IPR036873">
    <property type="entry name" value="Rhodanese-like_dom_sf"/>
</dbReference>
<protein>
    <submittedName>
        <fullName evidence="3">Rhodanese-like domain-containing protein</fullName>
    </submittedName>
</protein>
<dbReference type="PROSITE" id="PS50206">
    <property type="entry name" value="RHODANESE_3"/>
    <property type="match status" value="1"/>
</dbReference>
<dbReference type="PANTHER" id="PTHR44086:SF10">
    <property type="entry name" value="THIOSULFATE SULFURTRANSFERASE_RHODANESE-LIKE DOMAIN-CONTAINING PROTEIN 3"/>
    <property type="match status" value="1"/>
</dbReference>
<evidence type="ECO:0000256" key="1">
    <source>
        <dbReference type="SAM" id="SignalP"/>
    </source>
</evidence>
<feature type="chain" id="PRO_5022162895" evidence="1">
    <location>
        <begin position="19"/>
        <end position="146"/>
    </location>
</feature>
<evidence type="ECO:0000313" key="4">
    <source>
        <dbReference type="Proteomes" id="UP000319502"/>
    </source>
</evidence>
<dbReference type="PANTHER" id="PTHR44086">
    <property type="entry name" value="THIOSULFATE SULFURTRANSFERASE RDL2, MITOCHONDRIAL-RELATED"/>
    <property type="match status" value="1"/>
</dbReference>
<dbReference type="GO" id="GO:0004792">
    <property type="term" value="F:thiosulfate-cyanide sulfurtransferase activity"/>
    <property type="evidence" value="ECO:0007669"/>
    <property type="project" value="TreeGrafter"/>
</dbReference>
<feature type="signal peptide" evidence="1">
    <location>
        <begin position="1"/>
        <end position="18"/>
    </location>
</feature>
<dbReference type="SUPFAM" id="SSF52821">
    <property type="entry name" value="Rhodanese/Cell cycle control phosphatase"/>
    <property type="match status" value="1"/>
</dbReference>
<feature type="domain" description="Rhodanese" evidence="2">
    <location>
        <begin position="32"/>
        <end position="132"/>
    </location>
</feature>
<sequence length="146" mass="15765">MRAWLIAALAGLSFSAVADTVNIDDATLERLRADGVPVVDIRTAPEWQQTGIVPGSHLLTFFDKRGEAEPEAWLARLQAIAKPGQPVVLICRSGNRSTVVSRFLTENAGYTKVYNVEAGIRGWVKAERPVVKAVEAASTCERASAC</sequence>
<reference evidence="3 4" key="1">
    <citation type="submission" date="2019-07" db="EMBL/GenBank/DDBJ databases">
        <title>The pathways for chlorine oxyanion respiration interact through the shared metabolite chlorate.</title>
        <authorList>
            <person name="Barnum T.P."/>
            <person name="Cheng Y."/>
            <person name="Hill K.A."/>
            <person name="Lucas L.N."/>
            <person name="Carlson H.K."/>
            <person name="Coates J.D."/>
        </authorList>
    </citation>
    <scope>NUCLEOTIDE SEQUENCE [LARGE SCALE GENOMIC DNA]</scope>
    <source>
        <strain evidence="3 4">SFB-3</strain>
    </source>
</reference>
<name>A0A557R0W8_9RHOO</name>
<gene>
    <name evidence="3" type="ORF">FHP91_03640</name>
</gene>
<dbReference type="AlphaFoldDB" id="A0A557R0W8"/>
<keyword evidence="4" id="KW-1185">Reference proteome</keyword>
<comment type="caution">
    <text evidence="3">The sequence shown here is derived from an EMBL/GenBank/DDBJ whole genome shotgun (WGS) entry which is preliminary data.</text>
</comment>
<accession>A0A557R0W8</accession>
<dbReference type="SMART" id="SM00450">
    <property type="entry name" value="RHOD"/>
    <property type="match status" value="1"/>
</dbReference>
<evidence type="ECO:0000259" key="2">
    <source>
        <dbReference type="PROSITE" id="PS50206"/>
    </source>
</evidence>
<proteinExistence type="predicted"/>
<dbReference type="EMBL" id="VMNK01000003">
    <property type="protein sequence ID" value="TVO58766.1"/>
    <property type="molecule type" value="Genomic_DNA"/>
</dbReference>
<evidence type="ECO:0000313" key="3">
    <source>
        <dbReference type="EMBL" id="TVO58766.1"/>
    </source>
</evidence>
<dbReference type="RefSeq" id="WP_144308289.1">
    <property type="nucleotide sequence ID" value="NZ_VMNK01000003.1"/>
</dbReference>
<dbReference type="Gene3D" id="3.40.250.10">
    <property type="entry name" value="Rhodanese-like domain"/>
    <property type="match status" value="1"/>
</dbReference>
<dbReference type="Proteomes" id="UP000319502">
    <property type="component" value="Unassembled WGS sequence"/>
</dbReference>